<dbReference type="EMBL" id="CP047650">
    <property type="protein sequence ID" value="QHI99862.1"/>
    <property type="molecule type" value="Genomic_DNA"/>
</dbReference>
<dbReference type="GO" id="GO:0003824">
    <property type="term" value="F:catalytic activity"/>
    <property type="evidence" value="ECO:0007669"/>
    <property type="project" value="InterPro"/>
</dbReference>
<dbReference type="KEGG" id="xyk:GT347_18875"/>
<dbReference type="AlphaFoldDB" id="A0A857JA52"/>
<dbReference type="PANTHER" id="PTHR11895">
    <property type="entry name" value="TRANSAMIDASE"/>
    <property type="match status" value="1"/>
</dbReference>
<dbReference type="RefSeq" id="WP_160553673.1">
    <property type="nucleotide sequence ID" value="NZ_CP047650.1"/>
</dbReference>
<sequence>MSALPSAHTGADFSDGFPGIAEMGQWLREGRCSSVDLVKASLARIEALDGELHAFVAVYAEEALLAAEAADRQIAAGIHLGPLQGIPVAIKDNVDLIGRASSAGWPMLDRPATENAWIAQRLLANGAVIVGKTHMVQFALGAWGHNEQMGAPRNPWGRDVHRAPGGSSSGSAVAVAAGMVPLSIGTDTGGSVRMPASFCGITGLKPTVGKLSTQGVVPLSTTLDSVGLFTQTAADASLAYAALSGEPEKPAASLAGQRIGFLGRADLQGVQPEVLAAYDAALEVFRQAGAHLQPITLTGSFDGFADIAASIMLPEGAAFWGEQAANPALAMDGAVRPRLLAGAAIPAVQYVKALQKRDALKREIAEVLSRFDAFVTPATPHTATALADIDHGKPPVKYTRVVNLLDLCGVSLPLGLDGQQLPIGLQIAAAEGADALLMQIARAFQAATRWHETRWKA</sequence>
<dbReference type="PANTHER" id="PTHR11895:SF176">
    <property type="entry name" value="AMIDASE AMID-RELATED"/>
    <property type="match status" value="1"/>
</dbReference>
<dbReference type="InterPro" id="IPR036928">
    <property type="entry name" value="AS_sf"/>
</dbReference>
<evidence type="ECO:0000313" key="2">
    <source>
        <dbReference type="EMBL" id="QHI99862.1"/>
    </source>
</evidence>
<proteinExistence type="predicted"/>
<feature type="domain" description="Amidase" evidence="1">
    <location>
        <begin position="36"/>
        <end position="437"/>
    </location>
</feature>
<reference evidence="2 3" key="1">
    <citation type="submission" date="2020-01" db="EMBL/GenBank/DDBJ databases">
        <title>Genome sequencing of strain KACC 21265.</title>
        <authorList>
            <person name="Heo J."/>
            <person name="Kim S.-J."/>
            <person name="Kim J.-S."/>
            <person name="Hong S.-B."/>
            <person name="Kwon S.-W."/>
        </authorList>
    </citation>
    <scope>NUCLEOTIDE SEQUENCE [LARGE SCALE GENOMIC DNA]</scope>
    <source>
        <strain evidence="2 3">KACC 21265</strain>
    </source>
</reference>
<accession>A0A857JA52</accession>
<evidence type="ECO:0000313" key="3">
    <source>
        <dbReference type="Proteomes" id="UP000464787"/>
    </source>
</evidence>
<dbReference type="SUPFAM" id="SSF75304">
    <property type="entry name" value="Amidase signature (AS) enzymes"/>
    <property type="match status" value="1"/>
</dbReference>
<gene>
    <name evidence="2" type="ORF">GT347_18875</name>
</gene>
<dbReference type="Gene3D" id="3.90.1300.10">
    <property type="entry name" value="Amidase signature (AS) domain"/>
    <property type="match status" value="1"/>
</dbReference>
<dbReference type="Proteomes" id="UP000464787">
    <property type="component" value="Chromosome"/>
</dbReference>
<evidence type="ECO:0000259" key="1">
    <source>
        <dbReference type="Pfam" id="PF01425"/>
    </source>
</evidence>
<dbReference type="PROSITE" id="PS00571">
    <property type="entry name" value="AMIDASES"/>
    <property type="match status" value="1"/>
</dbReference>
<keyword evidence="3" id="KW-1185">Reference proteome</keyword>
<protein>
    <submittedName>
        <fullName evidence="2">Amidase</fullName>
    </submittedName>
</protein>
<dbReference type="Pfam" id="PF01425">
    <property type="entry name" value="Amidase"/>
    <property type="match status" value="1"/>
</dbReference>
<dbReference type="InterPro" id="IPR000120">
    <property type="entry name" value="Amidase"/>
</dbReference>
<name>A0A857JA52_9BURK</name>
<dbReference type="InterPro" id="IPR023631">
    <property type="entry name" value="Amidase_dom"/>
</dbReference>
<organism evidence="2 3">
    <name type="scientific">Xylophilus rhododendri</name>
    <dbReference type="NCBI Taxonomy" id="2697032"/>
    <lineage>
        <taxon>Bacteria</taxon>
        <taxon>Pseudomonadati</taxon>
        <taxon>Pseudomonadota</taxon>
        <taxon>Betaproteobacteria</taxon>
        <taxon>Burkholderiales</taxon>
        <taxon>Xylophilus</taxon>
    </lineage>
</organism>
<dbReference type="InterPro" id="IPR020556">
    <property type="entry name" value="Amidase_CS"/>
</dbReference>